<sequence>MATLAVMLKQRGVDVQGSDQAIYPPMSDVLAAEGIEPFDDFRPEQISGDVDLVIVGNAISRGNVELEAVLDQKMAYASLPEVVRNQFLWDSRSFVVAGTHGKTTTAALVAWLLTHAGRDPSLLMGGVAKNFGASHRLGRGREFVIEGDEYDSAFFDKTAKFLKYLPDVALVGNLEFDHADIFDDLDAIRLEFRRLVRLIPGQGLLIVGADSDEAFALRDEAHCRVESFGLSSGADWKAVSITTVEIGTEFWIERDDEPFVRITSPLLGDYNVRNVLAATAMAAAAGVDAKDIANGVATFEGVKRRLELLGEVRGVTLYDDFAHHPTAVAETMAAVRAAHPGQRIWAIFEPRSATACRRLVEADLVSALMKADEVVLAPVYRKTVAEAMRLSPERVIAMLTTNGVRARYLSEVEDIVKVVAEEAREGDQIVIMSNGAFAGIHNKLLTALSVA</sequence>
<dbReference type="Pfam" id="PF08245">
    <property type="entry name" value="Mur_ligase_M"/>
    <property type="match status" value="1"/>
</dbReference>
<dbReference type="SUPFAM" id="SSF53244">
    <property type="entry name" value="MurD-like peptide ligases, peptide-binding domain"/>
    <property type="match status" value="1"/>
</dbReference>
<dbReference type="Gene3D" id="3.40.1190.10">
    <property type="entry name" value="Mur-like, catalytic domain"/>
    <property type="match status" value="1"/>
</dbReference>
<dbReference type="InterPro" id="IPR005757">
    <property type="entry name" value="Mpl"/>
</dbReference>
<protein>
    <recommendedName>
        <fullName evidence="8">UDP-N-acetylmuramate:L-alanyl-gamma-D-glutamyl-meso-diaminopimelate ligase</fullName>
    </recommendedName>
</protein>
<accession>A0A381NHQ5</accession>
<dbReference type="Gene3D" id="3.40.50.720">
    <property type="entry name" value="NAD(P)-binding Rossmann-like Domain"/>
    <property type="match status" value="1"/>
</dbReference>
<dbReference type="SUPFAM" id="SSF53623">
    <property type="entry name" value="MurD-like peptide ligases, catalytic domain"/>
    <property type="match status" value="1"/>
</dbReference>
<dbReference type="AlphaFoldDB" id="A0A381NHQ5"/>
<dbReference type="EMBL" id="UINC01000368">
    <property type="protein sequence ID" value="SUZ54116.1"/>
    <property type="molecule type" value="Genomic_DNA"/>
</dbReference>
<dbReference type="PANTHER" id="PTHR43445">
    <property type="entry name" value="UDP-N-ACETYLMURAMATE--L-ALANINE LIGASE-RELATED"/>
    <property type="match status" value="1"/>
</dbReference>
<feature type="domain" description="Mur ligase central" evidence="6">
    <location>
        <begin position="96"/>
        <end position="282"/>
    </location>
</feature>
<keyword evidence="1" id="KW-0436">Ligase</keyword>
<dbReference type="InterPro" id="IPR036565">
    <property type="entry name" value="Mur-like_cat_sf"/>
</dbReference>
<dbReference type="GO" id="GO:0009252">
    <property type="term" value="P:peptidoglycan biosynthetic process"/>
    <property type="evidence" value="ECO:0007669"/>
    <property type="project" value="InterPro"/>
</dbReference>
<dbReference type="GO" id="GO:0005524">
    <property type="term" value="F:ATP binding"/>
    <property type="evidence" value="ECO:0007669"/>
    <property type="project" value="UniProtKB-KW"/>
</dbReference>
<evidence type="ECO:0000256" key="3">
    <source>
        <dbReference type="ARBA" id="ARBA00022840"/>
    </source>
</evidence>
<dbReference type="Pfam" id="PF01225">
    <property type="entry name" value="Mur_ligase"/>
    <property type="match status" value="1"/>
</dbReference>
<dbReference type="SUPFAM" id="SSF51984">
    <property type="entry name" value="MurCD N-terminal domain"/>
    <property type="match status" value="1"/>
</dbReference>
<dbReference type="NCBIfam" id="TIGR01081">
    <property type="entry name" value="mpl"/>
    <property type="match status" value="1"/>
</dbReference>
<proteinExistence type="predicted"/>
<keyword evidence="2" id="KW-0547">Nucleotide-binding</keyword>
<name>A0A381NHQ5_9ZZZZ</name>
<dbReference type="InterPro" id="IPR050061">
    <property type="entry name" value="MurCDEF_pg_biosynth"/>
</dbReference>
<organism evidence="7">
    <name type="scientific">marine metagenome</name>
    <dbReference type="NCBI Taxonomy" id="408172"/>
    <lineage>
        <taxon>unclassified sequences</taxon>
        <taxon>metagenomes</taxon>
        <taxon>ecological metagenomes</taxon>
    </lineage>
</organism>
<evidence type="ECO:0000259" key="6">
    <source>
        <dbReference type="Pfam" id="PF08245"/>
    </source>
</evidence>
<dbReference type="InterPro" id="IPR004101">
    <property type="entry name" value="Mur_ligase_C"/>
</dbReference>
<dbReference type="Gene3D" id="3.90.190.20">
    <property type="entry name" value="Mur ligase, C-terminal domain"/>
    <property type="match status" value="1"/>
</dbReference>
<evidence type="ECO:0000259" key="4">
    <source>
        <dbReference type="Pfam" id="PF01225"/>
    </source>
</evidence>
<evidence type="ECO:0000259" key="5">
    <source>
        <dbReference type="Pfam" id="PF02875"/>
    </source>
</evidence>
<dbReference type="GO" id="GO:0016881">
    <property type="term" value="F:acid-amino acid ligase activity"/>
    <property type="evidence" value="ECO:0007669"/>
    <property type="project" value="InterPro"/>
</dbReference>
<reference evidence="7" key="1">
    <citation type="submission" date="2018-05" db="EMBL/GenBank/DDBJ databases">
        <authorList>
            <person name="Lanie J.A."/>
            <person name="Ng W.-L."/>
            <person name="Kazmierczak K.M."/>
            <person name="Andrzejewski T.M."/>
            <person name="Davidsen T.M."/>
            <person name="Wayne K.J."/>
            <person name="Tettelin H."/>
            <person name="Glass J.I."/>
            <person name="Rusch D."/>
            <person name="Podicherti R."/>
            <person name="Tsui H.-C.T."/>
            <person name="Winkler M.E."/>
        </authorList>
    </citation>
    <scope>NUCLEOTIDE SEQUENCE</scope>
</reference>
<keyword evidence="3" id="KW-0067">ATP-binding</keyword>
<dbReference type="InterPro" id="IPR013221">
    <property type="entry name" value="Mur_ligase_cen"/>
</dbReference>
<gene>
    <name evidence="7" type="ORF">METZ01_LOCUS6970</name>
</gene>
<dbReference type="PANTHER" id="PTHR43445:SF5">
    <property type="entry name" value="UDP-N-ACETYLMURAMATE--L-ALANYL-GAMMA-D-GLUTAMYL-MESO-2,6-DIAMINOHEPTANDIOATE LIGASE"/>
    <property type="match status" value="1"/>
</dbReference>
<evidence type="ECO:0000256" key="2">
    <source>
        <dbReference type="ARBA" id="ARBA00022741"/>
    </source>
</evidence>
<evidence type="ECO:0000256" key="1">
    <source>
        <dbReference type="ARBA" id="ARBA00022598"/>
    </source>
</evidence>
<feature type="domain" description="Mur ligase N-terminal catalytic" evidence="4">
    <location>
        <begin position="1"/>
        <end position="83"/>
    </location>
</feature>
<dbReference type="GO" id="GO:0071555">
    <property type="term" value="P:cell wall organization"/>
    <property type="evidence" value="ECO:0007669"/>
    <property type="project" value="InterPro"/>
</dbReference>
<feature type="domain" description="Mur ligase C-terminal" evidence="5">
    <location>
        <begin position="304"/>
        <end position="435"/>
    </location>
</feature>
<dbReference type="InterPro" id="IPR036615">
    <property type="entry name" value="Mur_ligase_C_dom_sf"/>
</dbReference>
<evidence type="ECO:0008006" key="8">
    <source>
        <dbReference type="Google" id="ProtNLM"/>
    </source>
</evidence>
<evidence type="ECO:0000313" key="7">
    <source>
        <dbReference type="EMBL" id="SUZ54116.1"/>
    </source>
</evidence>
<dbReference type="Pfam" id="PF02875">
    <property type="entry name" value="Mur_ligase_C"/>
    <property type="match status" value="1"/>
</dbReference>
<dbReference type="InterPro" id="IPR000713">
    <property type="entry name" value="Mur_ligase_N"/>
</dbReference>